<keyword evidence="2" id="KW-1185">Reference proteome</keyword>
<dbReference type="AlphaFoldDB" id="A0AAV7S2Q4"/>
<sequence length="118" mass="13199">MQQGILACERMGQNLEKRNEEEEATAVMRCLTPGFYKGINACLNSPYRLQFVSLATKVHCDWEDRQQCFVLGDAAGCQAARRIGAGGRRSSGKQRLPARPWEAATSFGRLLMVIEFVM</sequence>
<dbReference type="EMBL" id="JANPWB010000009">
    <property type="protein sequence ID" value="KAJ1159291.1"/>
    <property type="molecule type" value="Genomic_DNA"/>
</dbReference>
<reference evidence="1" key="1">
    <citation type="journal article" date="2022" name="bioRxiv">
        <title>Sequencing and chromosome-scale assembly of the giantPleurodeles waltlgenome.</title>
        <authorList>
            <person name="Brown T."/>
            <person name="Elewa A."/>
            <person name="Iarovenko S."/>
            <person name="Subramanian E."/>
            <person name="Araus A.J."/>
            <person name="Petzold A."/>
            <person name="Susuki M."/>
            <person name="Suzuki K.-i.T."/>
            <person name="Hayashi T."/>
            <person name="Toyoda A."/>
            <person name="Oliveira C."/>
            <person name="Osipova E."/>
            <person name="Leigh N.D."/>
            <person name="Simon A."/>
            <person name="Yun M.H."/>
        </authorList>
    </citation>
    <scope>NUCLEOTIDE SEQUENCE</scope>
    <source>
        <strain evidence="1">20211129_DDA</strain>
        <tissue evidence="1">Liver</tissue>
    </source>
</reference>
<proteinExistence type="predicted"/>
<evidence type="ECO:0000313" key="2">
    <source>
        <dbReference type="Proteomes" id="UP001066276"/>
    </source>
</evidence>
<dbReference type="Proteomes" id="UP001066276">
    <property type="component" value="Chromosome 5"/>
</dbReference>
<evidence type="ECO:0000313" key="1">
    <source>
        <dbReference type="EMBL" id="KAJ1159291.1"/>
    </source>
</evidence>
<comment type="caution">
    <text evidence="1">The sequence shown here is derived from an EMBL/GenBank/DDBJ whole genome shotgun (WGS) entry which is preliminary data.</text>
</comment>
<name>A0AAV7S2Q4_PLEWA</name>
<organism evidence="1 2">
    <name type="scientific">Pleurodeles waltl</name>
    <name type="common">Iberian ribbed newt</name>
    <dbReference type="NCBI Taxonomy" id="8319"/>
    <lineage>
        <taxon>Eukaryota</taxon>
        <taxon>Metazoa</taxon>
        <taxon>Chordata</taxon>
        <taxon>Craniata</taxon>
        <taxon>Vertebrata</taxon>
        <taxon>Euteleostomi</taxon>
        <taxon>Amphibia</taxon>
        <taxon>Batrachia</taxon>
        <taxon>Caudata</taxon>
        <taxon>Salamandroidea</taxon>
        <taxon>Salamandridae</taxon>
        <taxon>Pleurodelinae</taxon>
        <taxon>Pleurodeles</taxon>
    </lineage>
</organism>
<gene>
    <name evidence="1" type="ORF">NDU88_011958</name>
</gene>
<protein>
    <submittedName>
        <fullName evidence="1">Uncharacterized protein</fullName>
    </submittedName>
</protein>
<accession>A0AAV7S2Q4</accession>